<comment type="caution">
    <text evidence="2">Lacks conserved residue(s) required for the propagation of feature annotation.</text>
</comment>
<dbReference type="CDD" id="cd00054">
    <property type="entry name" value="EGF_CA"/>
    <property type="match status" value="1"/>
</dbReference>
<dbReference type="PANTHER" id="PTHR24543">
    <property type="entry name" value="MULTICOPPER OXIDASE-RELATED"/>
    <property type="match status" value="1"/>
</dbReference>
<evidence type="ECO:0000256" key="1">
    <source>
        <dbReference type="ARBA" id="ARBA00006373"/>
    </source>
</evidence>
<dbReference type="InterPro" id="IPR000742">
    <property type="entry name" value="EGF"/>
</dbReference>
<dbReference type="Proteomes" id="UP000001593">
    <property type="component" value="Unassembled WGS sequence"/>
</dbReference>
<dbReference type="CDD" id="cd00057">
    <property type="entry name" value="FA58C"/>
    <property type="match status" value="1"/>
</dbReference>
<sequence length="239" mass="26115">MAAQPNSNALHWCGLLSTDKYNESMKFISNNESSIHYSIQSPCAGGACLHGGTCYPSYEDGDFRCACPPVYVGKACEKACSAPLGMEDGRIPDSLLQASSIWANSIDHSPAYGRLNMVHDPISYHYAAWSAYSNQVGQYLQIGLGKLNIITRVGTQGRAEPSSQWITRYTIQYLPEGSDVWTSYLENGVVKQFQGNSDGSTVVINTLDPNIKTTTVRIVAQAWHNHVSLRAELYGCAPP</sequence>
<dbReference type="SUPFAM" id="SSF57196">
    <property type="entry name" value="EGF/Laminin"/>
    <property type="match status" value="1"/>
</dbReference>
<keyword evidence="2" id="KW-1015">Disulfide bond</keyword>
<evidence type="ECO:0000259" key="3">
    <source>
        <dbReference type="PROSITE" id="PS50022"/>
    </source>
</evidence>
<dbReference type="InParanoid" id="A7S665"/>
<dbReference type="PROSITE" id="PS50026">
    <property type="entry name" value="EGF_3"/>
    <property type="match status" value="1"/>
</dbReference>
<name>A7S665_NEMVE</name>
<dbReference type="FunFam" id="2.60.120.260:FF:000016">
    <property type="entry name" value="Contactin-associated protein-like 4 isoform 1"/>
    <property type="match status" value="1"/>
</dbReference>
<dbReference type="EMBL" id="DS469586">
    <property type="protein sequence ID" value="EDO40809.1"/>
    <property type="molecule type" value="Genomic_DNA"/>
</dbReference>
<proteinExistence type="inferred from homology"/>
<dbReference type="Pfam" id="PF00754">
    <property type="entry name" value="F5_F8_type_C"/>
    <property type="match status" value="1"/>
</dbReference>
<feature type="disulfide bond" evidence="2">
    <location>
        <begin position="67"/>
        <end position="76"/>
    </location>
</feature>
<evidence type="ECO:0000256" key="2">
    <source>
        <dbReference type="PROSITE-ProRule" id="PRU00076"/>
    </source>
</evidence>
<protein>
    <recommendedName>
        <fullName evidence="7">EGF-like repeat and discoidin I-like domain-containing protein 3</fullName>
    </recommendedName>
</protein>
<dbReference type="PANTHER" id="PTHR24543:SF291">
    <property type="entry name" value="SMOKE ALARM, ISOFORM D"/>
    <property type="match status" value="1"/>
</dbReference>
<dbReference type="OrthoDB" id="6018330at2759"/>
<dbReference type="AlphaFoldDB" id="A7S665"/>
<dbReference type="PhylomeDB" id="A7S665"/>
<dbReference type="SMART" id="SM00181">
    <property type="entry name" value="EGF"/>
    <property type="match status" value="1"/>
</dbReference>
<dbReference type="Gene3D" id="2.10.25.10">
    <property type="entry name" value="Laminin"/>
    <property type="match status" value="1"/>
</dbReference>
<dbReference type="STRING" id="45351.A7S665"/>
<evidence type="ECO:0000313" key="5">
    <source>
        <dbReference type="EMBL" id="EDO40809.1"/>
    </source>
</evidence>
<evidence type="ECO:0000259" key="4">
    <source>
        <dbReference type="PROSITE" id="PS50026"/>
    </source>
</evidence>
<accession>A7S665</accession>
<dbReference type="SUPFAM" id="SSF49785">
    <property type="entry name" value="Galactose-binding domain-like"/>
    <property type="match status" value="1"/>
</dbReference>
<dbReference type="OMA" id="WANSIDH"/>
<evidence type="ECO:0008006" key="7">
    <source>
        <dbReference type="Google" id="ProtNLM"/>
    </source>
</evidence>
<feature type="domain" description="EGF-like" evidence="4">
    <location>
        <begin position="39"/>
        <end position="77"/>
    </location>
</feature>
<feature type="domain" description="F5/8 type C" evidence="3">
    <location>
        <begin position="80"/>
        <end position="236"/>
    </location>
</feature>
<comment type="similarity">
    <text evidence="1">Belongs to the EGF domain peptide family.</text>
</comment>
<keyword evidence="6" id="KW-1185">Reference proteome</keyword>
<organism evidence="5 6">
    <name type="scientific">Nematostella vectensis</name>
    <name type="common">Starlet sea anemone</name>
    <dbReference type="NCBI Taxonomy" id="45351"/>
    <lineage>
        <taxon>Eukaryota</taxon>
        <taxon>Metazoa</taxon>
        <taxon>Cnidaria</taxon>
        <taxon>Anthozoa</taxon>
        <taxon>Hexacorallia</taxon>
        <taxon>Actiniaria</taxon>
        <taxon>Edwardsiidae</taxon>
        <taxon>Nematostella</taxon>
    </lineage>
</organism>
<dbReference type="SMART" id="SM00231">
    <property type="entry name" value="FA58C"/>
    <property type="match status" value="1"/>
</dbReference>
<keyword evidence="2" id="KW-0245">EGF-like domain</keyword>
<gene>
    <name evidence="5" type="ORF">NEMVEDRAFT_v1g207417</name>
</gene>
<dbReference type="InterPro" id="IPR000421">
    <property type="entry name" value="FA58C"/>
</dbReference>
<evidence type="ECO:0000313" key="6">
    <source>
        <dbReference type="Proteomes" id="UP000001593"/>
    </source>
</evidence>
<dbReference type="InterPro" id="IPR008979">
    <property type="entry name" value="Galactose-bd-like_sf"/>
</dbReference>
<dbReference type="PROSITE" id="PS50022">
    <property type="entry name" value="FA58C_3"/>
    <property type="match status" value="1"/>
</dbReference>
<dbReference type="HOGENOM" id="CLU_030066_1_2_1"/>
<feature type="disulfide bond" evidence="2">
    <location>
        <begin position="48"/>
        <end position="65"/>
    </location>
</feature>
<dbReference type="Gene3D" id="2.60.120.260">
    <property type="entry name" value="Galactose-binding domain-like"/>
    <property type="match status" value="1"/>
</dbReference>
<dbReference type="KEGG" id="nve:5512504"/>
<reference evidence="5 6" key="1">
    <citation type="journal article" date="2007" name="Science">
        <title>Sea anemone genome reveals ancestral eumetazoan gene repertoire and genomic organization.</title>
        <authorList>
            <person name="Putnam N.H."/>
            <person name="Srivastava M."/>
            <person name="Hellsten U."/>
            <person name="Dirks B."/>
            <person name="Chapman J."/>
            <person name="Salamov A."/>
            <person name="Terry A."/>
            <person name="Shapiro H."/>
            <person name="Lindquist E."/>
            <person name="Kapitonov V.V."/>
            <person name="Jurka J."/>
            <person name="Genikhovich G."/>
            <person name="Grigoriev I.V."/>
            <person name="Lucas S.M."/>
            <person name="Steele R.E."/>
            <person name="Finnerty J.R."/>
            <person name="Technau U."/>
            <person name="Martindale M.Q."/>
            <person name="Rokhsar D.S."/>
        </authorList>
    </citation>
    <scope>NUCLEOTIDE SEQUENCE [LARGE SCALE GENOMIC DNA]</scope>
    <source>
        <strain evidence="6">CH2 X CH6</strain>
    </source>
</reference>
<dbReference type="PROSITE" id="PS01285">
    <property type="entry name" value="FA58C_1"/>
    <property type="match status" value="1"/>
</dbReference>